<gene>
    <name evidence="1" type="ORF">CVLEPA_LOCUS6855</name>
</gene>
<dbReference type="PANTHER" id="PTHR19959:SF119">
    <property type="entry name" value="FUNGAL LIPASE-LIKE DOMAIN-CONTAINING PROTEIN"/>
    <property type="match status" value="1"/>
</dbReference>
<evidence type="ECO:0000313" key="2">
    <source>
        <dbReference type="Proteomes" id="UP001642483"/>
    </source>
</evidence>
<sequence length="530" mass="61445">MEISPQEAQLVEELKDVCDQNGKETEGKKSAPIFHKLGLFYRKLSPDKISLIQSSVLLVAARIRQPDNEDFKRDLKELFAHVLDLAKSFKTNQNLEQITLDLAEKLKWMREEVQKSLAKLKVVPYAVTDDKLQKLSTTLFIAALGRICDINKASCFDIIEALYERKVVSEHIARQLNLAVALACEVRLKVYMRMKSQDDLVGRESYYSTSDNKIIDDLVSVVGERCLVDYFVIAHLLQMSLRQPDPLKWLDENFCRSTSALKFNILHYFNFDSEMLAEWERMKNLSQQISPHDKHWICYFVAKTYEKNKDFDKSLPMFDWLEQQQNIDDNIKVHVIISKAWGYRDTGRCEEGVKYIKKAEKTIENLKISETKKKIELGWLANTLAGCHWRLKNYKLAYDICKRELLYYDDDWITHKDFRRSQCLFDTAKCALKLGFFEEAICSGQEALQIRTTMKSSASSICECRAVLGKSYEKQGSYAEAADQFSAELEMRKEFASNAFSENDDAIKLTSNNLKVIIEKIDRNKNCQIF</sequence>
<dbReference type="InterPro" id="IPR011990">
    <property type="entry name" value="TPR-like_helical_dom_sf"/>
</dbReference>
<name>A0ABP0FDJ2_CLALP</name>
<organism evidence="1 2">
    <name type="scientific">Clavelina lepadiformis</name>
    <name type="common">Light-bulb sea squirt</name>
    <name type="synonym">Ascidia lepadiformis</name>
    <dbReference type="NCBI Taxonomy" id="159417"/>
    <lineage>
        <taxon>Eukaryota</taxon>
        <taxon>Metazoa</taxon>
        <taxon>Chordata</taxon>
        <taxon>Tunicata</taxon>
        <taxon>Ascidiacea</taxon>
        <taxon>Aplousobranchia</taxon>
        <taxon>Clavelinidae</taxon>
        <taxon>Clavelina</taxon>
    </lineage>
</organism>
<proteinExistence type="predicted"/>
<accession>A0ABP0FDJ2</accession>
<protein>
    <submittedName>
        <fullName evidence="1">Uncharacterized protein</fullName>
    </submittedName>
</protein>
<evidence type="ECO:0000313" key="1">
    <source>
        <dbReference type="EMBL" id="CAK8677476.1"/>
    </source>
</evidence>
<keyword evidence="2" id="KW-1185">Reference proteome</keyword>
<comment type="caution">
    <text evidence="1">The sequence shown here is derived from an EMBL/GenBank/DDBJ whole genome shotgun (WGS) entry which is preliminary data.</text>
</comment>
<dbReference type="Gene3D" id="1.25.40.10">
    <property type="entry name" value="Tetratricopeptide repeat domain"/>
    <property type="match status" value="1"/>
</dbReference>
<dbReference type="EMBL" id="CAWYQH010000046">
    <property type="protein sequence ID" value="CAK8677476.1"/>
    <property type="molecule type" value="Genomic_DNA"/>
</dbReference>
<reference evidence="1 2" key="1">
    <citation type="submission" date="2024-02" db="EMBL/GenBank/DDBJ databases">
        <authorList>
            <person name="Daric V."/>
            <person name="Darras S."/>
        </authorList>
    </citation>
    <scope>NUCLEOTIDE SEQUENCE [LARGE SCALE GENOMIC DNA]</scope>
</reference>
<dbReference type="PANTHER" id="PTHR19959">
    <property type="entry name" value="KINESIN LIGHT CHAIN"/>
    <property type="match status" value="1"/>
</dbReference>
<dbReference type="Proteomes" id="UP001642483">
    <property type="component" value="Unassembled WGS sequence"/>
</dbReference>
<dbReference type="SUPFAM" id="SSF48452">
    <property type="entry name" value="TPR-like"/>
    <property type="match status" value="1"/>
</dbReference>